<dbReference type="RefSeq" id="WP_341429478.1">
    <property type="nucleotide sequence ID" value="NZ_JBBUTG010000058.1"/>
</dbReference>
<evidence type="ECO:0000313" key="2">
    <source>
        <dbReference type="Proteomes" id="UP001371218"/>
    </source>
</evidence>
<organism evidence="1 2">
    <name type="scientific">Ideonella lacteola</name>
    <dbReference type="NCBI Taxonomy" id="2984193"/>
    <lineage>
        <taxon>Bacteria</taxon>
        <taxon>Pseudomonadati</taxon>
        <taxon>Pseudomonadota</taxon>
        <taxon>Betaproteobacteria</taxon>
        <taxon>Burkholderiales</taxon>
        <taxon>Sphaerotilaceae</taxon>
        <taxon>Ideonella</taxon>
    </lineage>
</organism>
<keyword evidence="2" id="KW-1185">Reference proteome</keyword>
<gene>
    <name evidence="1" type="ORF">AACH06_29860</name>
</gene>
<proteinExistence type="predicted"/>
<dbReference type="Proteomes" id="UP001371218">
    <property type="component" value="Unassembled WGS sequence"/>
</dbReference>
<feature type="non-terminal residue" evidence="1">
    <location>
        <position position="118"/>
    </location>
</feature>
<evidence type="ECO:0000313" key="1">
    <source>
        <dbReference type="EMBL" id="MEK8035043.1"/>
    </source>
</evidence>
<evidence type="ECO:0008006" key="3">
    <source>
        <dbReference type="Google" id="ProtNLM"/>
    </source>
</evidence>
<reference evidence="1 2" key="1">
    <citation type="submission" date="2024-04" db="EMBL/GenBank/DDBJ databases">
        <title>Novel species of the genus Ideonella isolated from streams.</title>
        <authorList>
            <person name="Lu H."/>
        </authorList>
    </citation>
    <scope>NUCLEOTIDE SEQUENCE [LARGE SCALE GENOMIC DNA]</scope>
    <source>
        <strain evidence="1 2">DXS29W</strain>
    </source>
</reference>
<comment type="caution">
    <text evidence="1">The sequence shown here is derived from an EMBL/GenBank/DDBJ whole genome shotgun (WGS) entry which is preliminary data.</text>
</comment>
<dbReference type="EMBL" id="JBBUTG010000058">
    <property type="protein sequence ID" value="MEK8035043.1"/>
    <property type="molecule type" value="Genomic_DNA"/>
</dbReference>
<sequence length="118" mass="12826">MLALSGCASTYVQSTRQDAASLRVLNAARDVNLGVLAFKNPEVCSGYLTLPYPSGQKALLPGSELHLQVDPTQRFSLSLGTTRTLGGGMFQTCAMIVTFQPQASQHYVLKFQWPDDKC</sequence>
<accession>A0ABU9C017</accession>
<protein>
    <recommendedName>
        <fullName evidence="3">Lipoprotein</fullName>
    </recommendedName>
</protein>
<name>A0ABU9C017_9BURK</name>